<accession>Q21NN2</accession>
<dbReference type="EMBL" id="CP000282">
    <property type="protein sequence ID" value="ABD79697.1"/>
    <property type="molecule type" value="Genomic_DNA"/>
</dbReference>
<dbReference type="Proteomes" id="UP000001947">
    <property type="component" value="Chromosome"/>
</dbReference>
<evidence type="ECO:0000313" key="2">
    <source>
        <dbReference type="Proteomes" id="UP000001947"/>
    </source>
</evidence>
<dbReference type="KEGG" id="sde:Sde_0433"/>
<proteinExistence type="predicted"/>
<sequence>MCPNCGVKNVERAGWAIPDLDSELLRVWGKDESLQFDQQDEDILLAEEDNIELLLNGVDSKELLHSKRSTLLAALCVLVYDHTPEGDEEDPDVKPEISAKVTAELKDRMHLFNELDTVYISEYIKEVVYPRLGIPLANM</sequence>
<organism evidence="1 2">
    <name type="scientific">Saccharophagus degradans (strain 2-40 / ATCC 43961 / DSM 17024)</name>
    <dbReference type="NCBI Taxonomy" id="203122"/>
    <lineage>
        <taxon>Bacteria</taxon>
        <taxon>Pseudomonadati</taxon>
        <taxon>Pseudomonadota</taxon>
        <taxon>Gammaproteobacteria</taxon>
        <taxon>Cellvibrionales</taxon>
        <taxon>Cellvibrionaceae</taxon>
        <taxon>Saccharophagus</taxon>
    </lineage>
</organism>
<reference evidence="1 2" key="1">
    <citation type="journal article" date="2008" name="PLoS Genet.">
        <title>Complete genome sequence of the complex carbohydrate-degrading marine bacterium, Saccharophagus degradans strain 2-40 T.</title>
        <authorList>
            <person name="Weiner R.M."/>
            <person name="Taylor L.E.II."/>
            <person name="Henrissat B."/>
            <person name="Hauser L."/>
            <person name="Land M."/>
            <person name="Coutinho P.M."/>
            <person name="Rancurel C."/>
            <person name="Saunders E.H."/>
            <person name="Longmire A.G."/>
            <person name="Zhang H."/>
            <person name="Bayer E.A."/>
            <person name="Gilbert H.J."/>
            <person name="Larimer F."/>
            <person name="Zhulin I.B."/>
            <person name="Ekborg N.A."/>
            <person name="Lamed R."/>
            <person name="Richardson P.M."/>
            <person name="Borovok I."/>
            <person name="Hutcheson S."/>
        </authorList>
    </citation>
    <scope>NUCLEOTIDE SEQUENCE [LARGE SCALE GENOMIC DNA]</scope>
    <source>
        <strain evidence="2">2-40 / ATCC 43961 / DSM 17024</strain>
    </source>
</reference>
<keyword evidence="2" id="KW-1185">Reference proteome</keyword>
<name>Q21NN2_SACD2</name>
<gene>
    <name evidence="1" type="ordered locus">Sde_0433</name>
</gene>
<dbReference type="HOGENOM" id="CLU_1843673_0_0_6"/>
<evidence type="ECO:0000313" key="1">
    <source>
        <dbReference type="EMBL" id="ABD79697.1"/>
    </source>
</evidence>
<dbReference type="AlphaFoldDB" id="Q21NN2"/>
<protein>
    <submittedName>
        <fullName evidence="1">Uncharacterized protein</fullName>
    </submittedName>
</protein>